<dbReference type="InterPro" id="IPR018391">
    <property type="entry name" value="PQQ_b-propeller_rpt"/>
</dbReference>
<dbReference type="InterPro" id="IPR015943">
    <property type="entry name" value="WD40/YVTN_repeat-like_dom_sf"/>
</dbReference>
<keyword evidence="1" id="KW-0732">Signal</keyword>
<name>B9XFJ7_PEDPL</name>
<dbReference type="SUPFAM" id="SSF50998">
    <property type="entry name" value="Quinoprotein alcohol dehydrogenase-like"/>
    <property type="match status" value="1"/>
</dbReference>
<dbReference type="Pfam" id="PF13360">
    <property type="entry name" value="PQQ_2"/>
    <property type="match status" value="1"/>
</dbReference>
<dbReference type="Gene3D" id="2.130.10.10">
    <property type="entry name" value="YVTN repeat-like/Quinoprotein amine dehydrogenase"/>
    <property type="match status" value="1"/>
</dbReference>
<dbReference type="Proteomes" id="UP000003688">
    <property type="component" value="Unassembled WGS sequence"/>
</dbReference>
<evidence type="ECO:0000313" key="3">
    <source>
        <dbReference type="EMBL" id="EEF61361.1"/>
    </source>
</evidence>
<accession>B9XFJ7</accession>
<dbReference type="STRING" id="320771.Cflav_PD4382"/>
<feature type="domain" description="Pyrrolo-quinoline quinone repeat" evidence="2">
    <location>
        <begin position="85"/>
        <end position="344"/>
    </location>
</feature>
<reference evidence="3 4" key="1">
    <citation type="journal article" date="2011" name="J. Bacteriol.">
        <title>Genome sequence of 'Pedosphaera parvula' Ellin514, an aerobic Verrucomicrobial isolate from pasture soil.</title>
        <authorList>
            <person name="Kant R."/>
            <person name="van Passel M.W."/>
            <person name="Sangwan P."/>
            <person name="Palva A."/>
            <person name="Lucas S."/>
            <person name="Copeland A."/>
            <person name="Lapidus A."/>
            <person name="Glavina Del Rio T."/>
            <person name="Dalin E."/>
            <person name="Tice H."/>
            <person name="Bruce D."/>
            <person name="Goodwin L."/>
            <person name="Pitluck S."/>
            <person name="Chertkov O."/>
            <person name="Larimer F.W."/>
            <person name="Land M.L."/>
            <person name="Hauser L."/>
            <person name="Brettin T.S."/>
            <person name="Detter J.C."/>
            <person name="Han S."/>
            <person name="de Vos W.M."/>
            <person name="Janssen P.H."/>
            <person name="Smidt H."/>
        </authorList>
    </citation>
    <scope>NUCLEOTIDE SEQUENCE [LARGE SCALE GENOMIC DNA]</scope>
    <source>
        <strain evidence="3 4">Ellin514</strain>
    </source>
</reference>
<evidence type="ECO:0000259" key="2">
    <source>
        <dbReference type="Pfam" id="PF13360"/>
    </source>
</evidence>
<proteinExistence type="predicted"/>
<dbReference type="InterPro" id="IPR011047">
    <property type="entry name" value="Quinoprotein_ADH-like_sf"/>
</dbReference>
<organism evidence="3 4">
    <name type="scientific">Pedosphaera parvula (strain Ellin514)</name>
    <dbReference type="NCBI Taxonomy" id="320771"/>
    <lineage>
        <taxon>Bacteria</taxon>
        <taxon>Pseudomonadati</taxon>
        <taxon>Verrucomicrobiota</taxon>
        <taxon>Pedosphaerae</taxon>
        <taxon>Pedosphaerales</taxon>
        <taxon>Pedosphaeraceae</taxon>
        <taxon>Pedosphaera</taxon>
    </lineage>
</organism>
<comment type="caution">
    <text evidence="3">The sequence shown here is derived from an EMBL/GenBank/DDBJ whole genome shotgun (WGS) entry which is preliminary data.</text>
</comment>
<dbReference type="InterPro" id="IPR002372">
    <property type="entry name" value="PQQ_rpt_dom"/>
</dbReference>
<keyword evidence="4" id="KW-1185">Reference proteome</keyword>
<evidence type="ECO:0000256" key="1">
    <source>
        <dbReference type="SAM" id="SignalP"/>
    </source>
</evidence>
<dbReference type="AlphaFoldDB" id="B9XFJ7"/>
<dbReference type="PANTHER" id="PTHR34512:SF30">
    <property type="entry name" value="OUTER MEMBRANE PROTEIN ASSEMBLY FACTOR BAMB"/>
    <property type="match status" value="1"/>
</dbReference>
<dbReference type="PANTHER" id="PTHR34512">
    <property type="entry name" value="CELL SURFACE PROTEIN"/>
    <property type="match status" value="1"/>
</dbReference>
<protein>
    <submittedName>
        <fullName evidence="3">Pyrrolo-quinoline quinone</fullName>
    </submittedName>
</protein>
<evidence type="ECO:0000313" key="4">
    <source>
        <dbReference type="Proteomes" id="UP000003688"/>
    </source>
</evidence>
<feature type="chain" id="PRO_5002894855" evidence="1">
    <location>
        <begin position="26"/>
        <end position="420"/>
    </location>
</feature>
<feature type="signal peptide" evidence="1">
    <location>
        <begin position="1"/>
        <end position="25"/>
    </location>
</feature>
<sequence length="420" mass="45597" precursor="true">MSAGMTARFASLIIVCLAMANQAWSTNWPQFLGPARNGVYSGSDLADAWPGEGPPILWQKSIGQGFSAPVVTDHKLILFHRLADKETIEALDANTGKQLWYLAYPTHYSDDFGFDEGPRATPCIADGFVCTFGAEGMLNCLNLSDGKKQWSVDTRKEFGARKGFFGIVCSPLVEGNAVLLNVGGTDNASIVAFDKSTGKTLWKSYNDEASYSAPTVATINGNRYALFLTRSALVALNPVDGKVYFTYPFRPPLGASVTAATPQVIGDLIFISGSYGNGAVLLRIKDGKPEKVWAAQDVLSNHYATSIYHDGFLYGIDGRTDPGFQPGPSLRCVELKTGKVRWKQDDFGAATLTLAGDQLLIVTERGELIRAKASPDSFQPIARAEVLPNHIRSYPAIADGLFYARSKDKLFCLDLRKPAK</sequence>
<dbReference type="SMART" id="SM00564">
    <property type="entry name" value="PQQ"/>
    <property type="match status" value="4"/>
</dbReference>
<gene>
    <name evidence="3" type="ORF">Cflav_PD4382</name>
</gene>
<dbReference type="EMBL" id="ABOX02000010">
    <property type="protein sequence ID" value="EEF61361.1"/>
    <property type="molecule type" value="Genomic_DNA"/>
</dbReference>